<name>A0A2V2NH25_9EURY</name>
<protein>
    <recommendedName>
        <fullName evidence="1">PAS domain-containing protein</fullName>
    </recommendedName>
</protein>
<comment type="caution">
    <text evidence="2">The sequence shown here is derived from an EMBL/GenBank/DDBJ whole genome shotgun (WGS) entry which is preliminary data.</text>
</comment>
<evidence type="ECO:0000313" key="3">
    <source>
        <dbReference type="Proteomes" id="UP000245934"/>
    </source>
</evidence>
<dbReference type="GeneID" id="97611218"/>
<proteinExistence type="predicted"/>
<accession>A0A2V2NH25</accession>
<feature type="domain" description="PAS" evidence="1">
    <location>
        <begin position="82"/>
        <end position="157"/>
    </location>
</feature>
<gene>
    <name evidence="2" type="ORF">DLD82_06695</name>
</gene>
<dbReference type="AlphaFoldDB" id="A0A2V2NH25"/>
<dbReference type="Pfam" id="PF13426">
    <property type="entry name" value="PAS_9"/>
    <property type="match status" value="1"/>
</dbReference>
<sequence>MKISAVDQEVILATFKQNIQGLSISDLARKSGVNRNKAAKIADDLQHAGIVNCVQHSTAKVYSLKNRSAVHGLLEMRHEPWVIIDEKLNIIEASDSFFRKYNTNSGKLLGQPISDIAYFALHLRSGDLQQIIDTKQEGEKRILGSDTESEQWMSIRVTLYEQSRAILLVLLTEQKDNLPIRDIFPPSDILEELSANLPNVIDKNLNEAITHIVKIISSKFPDDLIITLTVDEKAQIGRFNDIRFPKSASRRLTGIIPSLFTREISIPPVSIFKYKIGRPYLHEDISHFLDPMMSQEEIRIVREAFPIPTISLIGIMNQSSLIGIFGIGIQNKPLKTERYQKILDVIFRCFMVKGIVQQKDEEIKKNLLEYQDQYRKIYSELSEKTLECHSLVSETHHLMNILSTIMDQRKNPLLLTQNDGRILSTNQTALALYHMGNIPLKNEWFLQDILSPEIADRILNHIRAYEDTPEQTCSSDSIIDFHCDSPMVWHILQNKDPQTQKTYLCIGEPTPAPLIQYLTDRGL</sequence>
<organism evidence="2 3">
    <name type="scientific">Methanospirillum stamsii</name>
    <dbReference type="NCBI Taxonomy" id="1277351"/>
    <lineage>
        <taxon>Archaea</taxon>
        <taxon>Methanobacteriati</taxon>
        <taxon>Methanobacteriota</taxon>
        <taxon>Stenosarchaea group</taxon>
        <taxon>Methanomicrobia</taxon>
        <taxon>Methanomicrobiales</taxon>
        <taxon>Methanospirillaceae</taxon>
        <taxon>Methanospirillum</taxon>
    </lineage>
</organism>
<dbReference type="InterPro" id="IPR000014">
    <property type="entry name" value="PAS"/>
</dbReference>
<reference evidence="2 3" key="1">
    <citation type="submission" date="2018-05" db="EMBL/GenBank/DDBJ databases">
        <title>Draft genome of Methanospirillum stamsii Pt1.</title>
        <authorList>
            <person name="Dueholm M.S."/>
            <person name="Nielsen P.H."/>
            <person name="Bakmann L.F."/>
            <person name="Otzen D.E."/>
        </authorList>
    </citation>
    <scope>NUCLEOTIDE SEQUENCE [LARGE SCALE GENOMIC DNA]</scope>
    <source>
        <strain evidence="2 3">Pt1</strain>
    </source>
</reference>
<evidence type="ECO:0000259" key="1">
    <source>
        <dbReference type="Pfam" id="PF13426"/>
    </source>
</evidence>
<dbReference type="EMBL" id="QGMZ01000014">
    <property type="protein sequence ID" value="PWR74911.1"/>
    <property type="molecule type" value="Genomic_DNA"/>
</dbReference>
<dbReference type="Proteomes" id="UP000245934">
    <property type="component" value="Unassembled WGS sequence"/>
</dbReference>
<evidence type="ECO:0000313" key="2">
    <source>
        <dbReference type="EMBL" id="PWR74911.1"/>
    </source>
</evidence>
<dbReference type="OrthoDB" id="384395at2157"/>
<dbReference type="RefSeq" id="WP_109940343.1">
    <property type="nucleotide sequence ID" value="NZ_CP176366.1"/>
</dbReference>
<keyword evidence="3" id="KW-1185">Reference proteome</keyword>